<evidence type="ECO:0000313" key="13">
    <source>
        <dbReference type="Proteomes" id="UP001596378"/>
    </source>
</evidence>
<dbReference type="InterPro" id="IPR020449">
    <property type="entry name" value="Tscrpt_reg_AraC-type_HTH"/>
</dbReference>
<evidence type="ECO:0000256" key="9">
    <source>
        <dbReference type="SAM" id="MobiDB-lite"/>
    </source>
</evidence>
<evidence type="ECO:0000256" key="4">
    <source>
        <dbReference type="ARBA" id="ARBA00022729"/>
    </source>
</evidence>
<feature type="domain" description="Fe/B12 periplasmic-binding" evidence="11">
    <location>
        <begin position="399"/>
        <end position="651"/>
    </location>
</feature>
<dbReference type="SMART" id="SM00342">
    <property type="entry name" value="HTH_ARAC"/>
    <property type="match status" value="1"/>
</dbReference>
<keyword evidence="3" id="KW-0813">Transport</keyword>
<feature type="compositionally biased region" description="Low complexity" evidence="9">
    <location>
        <begin position="359"/>
        <end position="383"/>
    </location>
</feature>
<evidence type="ECO:0000256" key="8">
    <source>
        <dbReference type="SAM" id="Coils"/>
    </source>
</evidence>
<keyword evidence="4" id="KW-0732">Signal</keyword>
<evidence type="ECO:0000256" key="1">
    <source>
        <dbReference type="ARBA" id="ARBA00004196"/>
    </source>
</evidence>
<dbReference type="Pfam" id="PF12833">
    <property type="entry name" value="HTH_18"/>
    <property type="match status" value="1"/>
</dbReference>
<evidence type="ECO:0000259" key="11">
    <source>
        <dbReference type="PROSITE" id="PS50983"/>
    </source>
</evidence>
<name>A0ABW2F4J6_9BACL</name>
<dbReference type="RefSeq" id="WP_378047503.1">
    <property type="nucleotide sequence ID" value="NZ_JBHMDN010000013.1"/>
</dbReference>
<protein>
    <submittedName>
        <fullName evidence="12">AraC family transcriptional regulator</fullName>
    </submittedName>
</protein>
<evidence type="ECO:0000256" key="3">
    <source>
        <dbReference type="ARBA" id="ARBA00022448"/>
    </source>
</evidence>
<dbReference type="InterPro" id="IPR002491">
    <property type="entry name" value="ABC_transptr_periplasmic_BD"/>
</dbReference>
<feature type="region of interest" description="Disordered" evidence="9">
    <location>
        <begin position="348"/>
        <end position="392"/>
    </location>
</feature>
<accession>A0ABW2F4J6</accession>
<evidence type="ECO:0000256" key="6">
    <source>
        <dbReference type="ARBA" id="ARBA00023125"/>
    </source>
</evidence>
<feature type="coiled-coil region" evidence="8">
    <location>
        <begin position="500"/>
        <end position="527"/>
    </location>
</feature>
<gene>
    <name evidence="12" type="ORF">ACFQMJ_06225</name>
</gene>
<keyword evidence="5" id="KW-0805">Transcription regulation</keyword>
<evidence type="ECO:0000313" key="12">
    <source>
        <dbReference type="EMBL" id="MFC7148130.1"/>
    </source>
</evidence>
<dbReference type="SUPFAM" id="SSF53807">
    <property type="entry name" value="Helical backbone' metal receptor"/>
    <property type="match status" value="1"/>
</dbReference>
<evidence type="ECO:0000256" key="7">
    <source>
        <dbReference type="ARBA" id="ARBA00023163"/>
    </source>
</evidence>
<keyword evidence="6" id="KW-0238">DNA-binding</keyword>
<proteinExistence type="inferred from homology"/>
<comment type="similarity">
    <text evidence="2">Belongs to the bacterial solute-binding protein 8 family.</text>
</comment>
<dbReference type="InterPro" id="IPR020592">
    <property type="entry name" value="Ribosomal_bS16_CS"/>
</dbReference>
<dbReference type="PROSITE" id="PS50983">
    <property type="entry name" value="FE_B12_PBP"/>
    <property type="match status" value="1"/>
</dbReference>
<evidence type="ECO:0000256" key="2">
    <source>
        <dbReference type="ARBA" id="ARBA00008814"/>
    </source>
</evidence>
<organism evidence="12 13">
    <name type="scientific">Cohnella cellulosilytica</name>
    <dbReference type="NCBI Taxonomy" id="986710"/>
    <lineage>
        <taxon>Bacteria</taxon>
        <taxon>Bacillati</taxon>
        <taxon>Bacillota</taxon>
        <taxon>Bacilli</taxon>
        <taxon>Bacillales</taxon>
        <taxon>Paenibacillaceae</taxon>
        <taxon>Cohnella</taxon>
    </lineage>
</organism>
<dbReference type="InterPro" id="IPR009057">
    <property type="entry name" value="Homeodomain-like_sf"/>
</dbReference>
<dbReference type="Pfam" id="PF01497">
    <property type="entry name" value="Peripla_BP_2"/>
    <property type="match status" value="1"/>
</dbReference>
<dbReference type="EMBL" id="JBHTAI010000003">
    <property type="protein sequence ID" value="MFC7148130.1"/>
    <property type="molecule type" value="Genomic_DNA"/>
</dbReference>
<keyword evidence="8" id="KW-0175">Coiled coil</keyword>
<dbReference type="InterPro" id="IPR018060">
    <property type="entry name" value="HTH_AraC"/>
</dbReference>
<comment type="subcellular location">
    <subcellularLocation>
        <location evidence="1">Cell envelope</location>
    </subcellularLocation>
</comment>
<feature type="domain" description="HTH araC/xylS-type" evidence="10">
    <location>
        <begin position="176"/>
        <end position="274"/>
    </location>
</feature>
<dbReference type="InterPro" id="IPR051313">
    <property type="entry name" value="Bact_iron-sidero_bind"/>
</dbReference>
<dbReference type="PROSITE" id="PS01124">
    <property type="entry name" value="HTH_ARAC_FAMILY_2"/>
    <property type="match status" value="1"/>
</dbReference>
<evidence type="ECO:0000256" key="5">
    <source>
        <dbReference type="ARBA" id="ARBA00023015"/>
    </source>
</evidence>
<dbReference type="InterPro" id="IPR018062">
    <property type="entry name" value="HTH_AraC-typ_CS"/>
</dbReference>
<dbReference type="SUPFAM" id="SSF46689">
    <property type="entry name" value="Homeodomain-like"/>
    <property type="match status" value="2"/>
</dbReference>
<keyword evidence="7" id="KW-0804">Transcription</keyword>
<dbReference type="PROSITE" id="PS00732">
    <property type="entry name" value="RIBOSOMAL_S16"/>
    <property type="match status" value="1"/>
</dbReference>
<reference evidence="13" key="1">
    <citation type="journal article" date="2019" name="Int. J. Syst. Evol. Microbiol.">
        <title>The Global Catalogue of Microorganisms (GCM) 10K type strain sequencing project: providing services to taxonomists for standard genome sequencing and annotation.</title>
        <authorList>
            <consortium name="The Broad Institute Genomics Platform"/>
            <consortium name="The Broad Institute Genome Sequencing Center for Infectious Disease"/>
            <person name="Wu L."/>
            <person name="Ma J."/>
        </authorList>
    </citation>
    <scope>NUCLEOTIDE SEQUENCE [LARGE SCALE GENOMIC DNA]</scope>
    <source>
        <strain evidence="13">KCTC 12907</strain>
    </source>
</reference>
<dbReference type="PROSITE" id="PS00041">
    <property type="entry name" value="HTH_ARAC_FAMILY_1"/>
    <property type="match status" value="1"/>
</dbReference>
<dbReference type="Gene3D" id="3.40.50.1980">
    <property type="entry name" value="Nitrogenase molybdenum iron protein domain"/>
    <property type="match status" value="2"/>
</dbReference>
<dbReference type="Proteomes" id="UP001596378">
    <property type="component" value="Unassembled WGS sequence"/>
</dbReference>
<dbReference type="PANTHER" id="PTHR30532:SF26">
    <property type="entry name" value="IRON(3+)-HYDROXAMATE-BINDING PROTEIN FHUD"/>
    <property type="match status" value="1"/>
</dbReference>
<comment type="caution">
    <text evidence="12">The sequence shown here is derived from an EMBL/GenBank/DDBJ whole genome shotgun (WGS) entry which is preliminary data.</text>
</comment>
<dbReference type="PANTHER" id="PTHR30532">
    <property type="entry name" value="IRON III DICITRATE-BINDING PERIPLASMIC PROTEIN"/>
    <property type="match status" value="1"/>
</dbReference>
<dbReference type="Gene3D" id="1.10.10.60">
    <property type="entry name" value="Homeodomain-like"/>
    <property type="match status" value="2"/>
</dbReference>
<keyword evidence="13" id="KW-1185">Reference proteome</keyword>
<evidence type="ECO:0000259" key="10">
    <source>
        <dbReference type="PROSITE" id="PS01124"/>
    </source>
</evidence>
<sequence>MNIHEQIQLWNQVLVRVLDVRLKRIGRGDELNGYALPSSAFLLAAHGQGELRMDDEVWLSERYRLLHAGKGRRITVRADGPLDVYLILYKTALPASALREFHMMLQTSDPFEQSWAIVPAEPLELLELIDSMLGAWARGDDGLRRLQVRGDFIRFVHAVLSQRERADGADSPSLAEQVVRHLARHYRRTISLDRLARQLNYSPQYVSRKFKEQTGRSPMDYVIGLRMDRARELLQTSEASLQEISAHVGYADLMYFNRLFKKTVGLTPGQYRKQFARTIVSKNTMNWTNPSVVLPLPARYDVNGNDIHSQYLQDGAYRMTNHTRKLSAVVLLGLTMILSACGAGANGTAGSEAAGGEKPAGSAANAASPEASASGSAETEPATRTVSTAFGEVEVPRHPQRVAAISYLGTVLALGTQPVAGETFLMSSPYLKGMLDDIEDVGDSLEKLLATEPDLIITHNPNQEAIDQYKRIAPTVSVPYNAFASIQEEMRYFGEILDRQQEAEQWIEEFEKRIKELRDQVQTALKPGQTVSIMQEYDGTVFLFGSKSGRGGRIMYEMFETKPPAAIPAHMLEESYYEFSLENLSEYMGDYLVLTTERSLEQLQADPIWGKLPPIRDNRVLLWTENESWYRDPIAVYGQIEKLANWLVETAGK</sequence>
<dbReference type="PRINTS" id="PR00032">
    <property type="entry name" value="HTHARAC"/>
</dbReference>